<sequence>MPNYQNPVTLGVVILRILQRYSAEESWVDNVLRQRGSLSEGFSSEGFSTVQHSVGAWVFGREMGVRGA</sequence>
<organism evidence="1">
    <name type="scientific">Cucumis melo</name>
    <name type="common">Muskmelon</name>
    <dbReference type="NCBI Taxonomy" id="3656"/>
    <lineage>
        <taxon>Eukaryota</taxon>
        <taxon>Viridiplantae</taxon>
        <taxon>Streptophyta</taxon>
        <taxon>Embryophyta</taxon>
        <taxon>Tracheophyta</taxon>
        <taxon>Spermatophyta</taxon>
        <taxon>Magnoliopsida</taxon>
        <taxon>eudicotyledons</taxon>
        <taxon>Gunneridae</taxon>
        <taxon>Pentapetalae</taxon>
        <taxon>rosids</taxon>
        <taxon>fabids</taxon>
        <taxon>Cucurbitales</taxon>
        <taxon>Cucurbitaceae</taxon>
        <taxon>Benincaseae</taxon>
        <taxon>Cucumis</taxon>
    </lineage>
</organism>
<dbReference type="EnsemblPlants" id="MELO3C021994.2.1">
    <property type="protein sequence ID" value="MELO3C021994.2.1"/>
    <property type="gene ID" value="MELO3C021994.2"/>
</dbReference>
<dbReference type="Gramene" id="MELO3C021994.2.1">
    <property type="protein sequence ID" value="MELO3C021994.2.1"/>
    <property type="gene ID" value="MELO3C021994.2"/>
</dbReference>
<accession>A0A9I9DQM4</accession>
<protein>
    <submittedName>
        <fullName evidence="1">Uncharacterized protein</fullName>
    </submittedName>
</protein>
<evidence type="ECO:0000313" key="1">
    <source>
        <dbReference type="EnsemblPlants" id="MELO3C021994.2.1"/>
    </source>
</evidence>
<name>A0A9I9DQM4_CUCME</name>
<reference evidence="1" key="1">
    <citation type="submission" date="2023-03" db="UniProtKB">
        <authorList>
            <consortium name="EnsemblPlants"/>
        </authorList>
    </citation>
    <scope>IDENTIFICATION</scope>
</reference>
<dbReference type="AlphaFoldDB" id="A0A9I9DQM4"/>
<proteinExistence type="predicted"/>